<dbReference type="EMBL" id="JAJJPB010000021">
    <property type="protein sequence ID" value="MCC9295989.1"/>
    <property type="molecule type" value="Genomic_DNA"/>
</dbReference>
<evidence type="ECO:0000256" key="7">
    <source>
        <dbReference type="ARBA" id="ARBA00023004"/>
    </source>
</evidence>
<dbReference type="PROSITE" id="PS00198">
    <property type="entry name" value="4FE4S_FER_1"/>
    <property type="match status" value="1"/>
</dbReference>
<dbReference type="InterPro" id="IPR017900">
    <property type="entry name" value="4Fe4S_Fe_S_CS"/>
</dbReference>
<dbReference type="InterPro" id="IPR012839">
    <property type="entry name" value="Organic_radical_activase"/>
</dbReference>
<dbReference type="PANTHER" id="PTHR30352:SF4">
    <property type="entry name" value="PYRUVATE FORMATE-LYASE 2-ACTIVATING ENZYME"/>
    <property type="match status" value="1"/>
</dbReference>
<dbReference type="InterPro" id="IPR001989">
    <property type="entry name" value="Radical_activat_CS"/>
</dbReference>
<dbReference type="PROSITE" id="PS01087">
    <property type="entry name" value="RADICAL_ACTIVATING"/>
    <property type="match status" value="1"/>
</dbReference>
<protein>
    <submittedName>
        <fullName evidence="12">Glycyl-radical enzyme activating protein</fullName>
    </submittedName>
</protein>
<feature type="domain" description="Radical SAM core" evidence="11">
    <location>
        <begin position="16"/>
        <end position="285"/>
    </location>
</feature>
<sequence length="290" mass="32720">MSEKGYVSQIQNFSVNDGNGIRTTIFLSGCPLRCKWCCNPETWTVKPKLAVFKEKCVKCGKCIEVCPTKQKNCVTCGRCVNVCSYGARKIVGRYMSVKEVMDQIRKNMVFFRESNGGITFSGGEATFQQNFLRALVDESYSIGIDMAIETSGYFIWDEVKDIFEKLDFIFVDIKNMDEKEHIELTGVSNKLILENIKRIGKLKKETVVRIPLVAGINDKEENITAAAEYVKKYVPNGKIEILPYHNLGEGKYETIGLGRFKNEFVTPGSDEVDSVKQLICSTGVELADYR</sequence>
<evidence type="ECO:0000256" key="8">
    <source>
        <dbReference type="ARBA" id="ARBA00023014"/>
    </source>
</evidence>
<keyword evidence="8" id="KW-0411">Iron-sulfur</keyword>
<evidence type="ECO:0000256" key="9">
    <source>
        <dbReference type="ARBA" id="ARBA00047365"/>
    </source>
</evidence>
<keyword evidence="4" id="KW-0949">S-adenosyl-L-methionine</keyword>
<keyword evidence="5" id="KW-0479">Metal-binding</keyword>
<organism evidence="12 13">
    <name type="scientific">Clostridium aromativorans</name>
    <dbReference type="NCBI Taxonomy" id="2836848"/>
    <lineage>
        <taxon>Bacteria</taxon>
        <taxon>Bacillati</taxon>
        <taxon>Bacillota</taxon>
        <taxon>Clostridia</taxon>
        <taxon>Eubacteriales</taxon>
        <taxon>Clostridiaceae</taxon>
        <taxon>Clostridium</taxon>
    </lineage>
</organism>
<evidence type="ECO:0000256" key="1">
    <source>
        <dbReference type="ARBA" id="ARBA00001966"/>
    </source>
</evidence>
<dbReference type="InterPro" id="IPR007197">
    <property type="entry name" value="rSAM"/>
</dbReference>
<dbReference type="SUPFAM" id="SSF54862">
    <property type="entry name" value="4Fe-4S ferredoxins"/>
    <property type="match status" value="1"/>
</dbReference>
<feature type="domain" description="4Fe-4S ferredoxin-type" evidence="10">
    <location>
        <begin position="70"/>
        <end position="93"/>
    </location>
</feature>
<keyword evidence="6" id="KW-0560">Oxidoreductase</keyword>
<dbReference type="SFLD" id="SFLDG01118">
    <property type="entry name" value="activating_enzymes__group_2"/>
    <property type="match status" value="1"/>
</dbReference>
<comment type="cofactor">
    <cofactor evidence="1">
        <name>[4Fe-4S] cluster</name>
        <dbReference type="ChEBI" id="CHEBI:49883"/>
    </cofactor>
</comment>
<evidence type="ECO:0000259" key="11">
    <source>
        <dbReference type="PROSITE" id="PS51918"/>
    </source>
</evidence>
<keyword evidence="13" id="KW-1185">Reference proteome</keyword>
<dbReference type="SUPFAM" id="SSF102114">
    <property type="entry name" value="Radical SAM enzymes"/>
    <property type="match status" value="1"/>
</dbReference>
<comment type="caution">
    <text evidence="12">The sequence shown here is derived from an EMBL/GenBank/DDBJ whole genome shotgun (WGS) entry which is preliminary data.</text>
</comment>
<comment type="catalytic activity">
    <reaction evidence="9">
        <text>glycyl-[protein] + reduced [flavodoxin] + S-adenosyl-L-methionine = glycin-2-yl radical-[protein] + semiquinone [flavodoxin] + 5'-deoxyadenosine + L-methionine + H(+)</text>
        <dbReference type="Rhea" id="RHEA:61976"/>
        <dbReference type="Rhea" id="RHEA-COMP:10622"/>
        <dbReference type="Rhea" id="RHEA-COMP:14480"/>
        <dbReference type="Rhea" id="RHEA-COMP:15993"/>
        <dbReference type="Rhea" id="RHEA-COMP:15994"/>
        <dbReference type="ChEBI" id="CHEBI:15378"/>
        <dbReference type="ChEBI" id="CHEBI:17319"/>
        <dbReference type="ChEBI" id="CHEBI:29947"/>
        <dbReference type="ChEBI" id="CHEBI:32722"/>
        <dbReference type="ChEBI" id="CHEBI:57618"/>
        <dbReference type="ChEBI" id="CHEBI:57844"/>
        <dbReference type="ChEBI" id="CHEBI:59789"/>
        <dbReference type="ChEBI" id="CHEBI:140311"/>
    </reaction>
</comment>
<comment type="similarity">
    <text evidence="2">Belongs to the organic radical-activating enzymes family.</text>
</comment>
<dbReference type="Pfam" id="PF04055">
    <property type="entry name" value="Radical_SAM"/>
    <property type="match status" value="1"/>
</dbReference>
<dbReference type="SFLD" id="SFLDS00029">
    <property type="entry name" value="Radical_SAM"/>
    <property type="match status" value="1"/>
</dbReference>
<dbReference type="InterPro" id="IPR058240">
    <property type="entry name" value="rSAM_sf"/>
</dbReference>
<dbReference type="InterPro" id="IPR013785">
    <property type="entry name" value="Aldolase_TIM"/>
</dbReference>
<evidence type="ECO:0000256" key="5">
    <source>
        <dbReference type="ARBA" id="ARBA00022723"/>
    </source>
</evidence>
<dbReference type="InterPro" id="IPR034457">
    <property type="entry name" value="Organic_radical-activating"/>
</dbReference>
<name>A0ABS8N850_9CLOT</name>
<dbReference type="InterPro" id="IPR017896">
    <property type="entry name" value="4Fe4S_Fe-S-bd"/>
</dbReference>
<dbReference type="SFLD" id="SFLDG01066">
    <property type="entry name" value="organic_radical-activating_enz"/>
    <property type="match status" value="1"/>
</dbReference>
<evidence type="ECO:0000256" key="4">
    <source>
        <dbReference type="ARBA" id="ARBA00022691"/>
    </source>
</evidence>
<evidence type="ECO:0000313" key="12">
    <source>
        <dbReference type="EMBL" id="MCC9295989.1"/>
    </source>
</evidence>
<dbReference type="NCBIfam" id="TIGR02494">
    <property type="entry name" value="PFLE_PFLC"/>
    <property type="match status" value="1"/>
</dbReference>
<reference evidence="12" key="1">
    <citation type="submission" date="2021-11" db="EMBL/GenBank/DDBJ databases">
        <authorList>
            <person name="Qingchun L."/>
            <person name="Dong Z."/>
            <person name="Zongwei Q."/>
            <person name="Jia Z."/>
            <person name="Duotao L."/>
        </authorList>
    </citation>
    <scope>NUCLEOTIDE SEQUENCE</scope>
    <source>
        <strain evidence="12">WLY-B-L2</strain>
    </source>
</reference>
<dbReference type="Gene3D" id="3.20.20.70">
    <property type="entry name" value="Aldolase class I"/>
    <property type="match status" value="1"/>
</dbReference>
<keyword evidence="7" id="KW-0408">Iron</keyword>
<evidence type="ECO:0000313" key="13">
    <source>
        <dbReference type="Proteomes" id="UP001165422"/>
    </source>
</evidence>
<accession>A0ABS8N850</accession>
<gene>
    <name evidence="12" type="ORF">LN736_14085</name>
</gene>
<evidence type="ECO:0000256" key="6">
    <source>
        <dbReference type="ARBA" id="ARBA00023002"/>
    </source>
</evidence>
<proteinExistence type="inferred from homology"/>
<dbReference type="PIRSF" id="PIRSF000371">
    <property type="entry name" value="PFL_act_enz"/>
    <property type="match status" value="1"/>
</dbReference>
<dbReference type="PROSITE" id="PS51379">
    <property type="entry name" value="4FE4S_FER_2"/>
    <property type="match status" value="2"/>
</dbReference>
<evidence type="ECO:0000256" key="3">
    <source>
        <dbReference type="ARBA" id="ARBA00022485"/>
    </source>
</evidence>
<dbReference type="CDD" id="cd01335">
    <property type="entry name" value="Radical_SAM"/>
    <property type="match status" value="1"/>
</dbReference>
<dbReference type="Proteomes" id="UP001165422">
    <property type="component" value="Unassembled WGS sequence"/>
</dbReference>
<dbReference type="PROSITE" id="PS51918">
    <property type="entry name" value="RADICAL_SAM"/>
    <property type="match status" value="1"/>
</dbReference>
<dbReference type="InterPro" id="IPR040074">
    <property type="entry name" value="BssD/PflA/YjjW"/>
</dbReference>
<evidence type="ECO:0000259" key="10">
    <source>
        <dbReference type="PROSITE" id="PS51379"/>
    </source>
</evidence>
<keyword evidence="3" id="KW-0004">4Fe-4S</keyword>
<evidence type="ECO:0000256" key="2">
    <source>
        <dbReference type="ARBA" id="ARBA00009777"/>
    </source>
</evidence>
<feature type="domain" description="4Fe-4S ferredoxin-type" evidence="10">
    <location>
        <begin position="47"/>
        <end position="69"/>
    </location>
</feature>
<dbReference type="PANTHER" id="PTHR30352">
    <property type="entry name" value="PYRUVATE FORMATE-LYASE-ACTIVATING ENZYME"/>
    <property type="match status" value="1"/>
</dbReference>
<dbReference type="Pfam" id="PF00037">
    <property type="entry name" value="Fer4"/>
    <property type="match status" value="1"/>
</dbReference>